<keyword evidence="6" id="KW-0833">Ubl conjugation pathway</keyword>
<dbReference type="InterPro" id="IPR013083">
    <property type="entry name" value="Znf_RING/FYVE/PHD"/>
</dbReference>
<evidence type="ECO:0000256" key="2">
    <source>
        <dbReference type="ARBA" id="ARBA00012483"/>
    </source>
</evidence>
<keyword evidence="11" id="KW-1185">Reference proteome</keyword>
<gene>
    <name evidence="10" type="ORF">CCACVL1_06447</name>
</gene>
<comment type="caution">
    <text evidence="10">The sequence shown here is derived from an EMBL/GenBank/DDBJ whole genome shotgun (WGS) entry which is preliminary data.</text>
</comment>
<evidence type="ECO:0000313" key="11">
    <source>
        <dbReference type="Proteomes" id="UP000188268"/>
    </source>
</evidence>
<dbReference type="OrthoDB" id="8062037at2759"/>
<evidence type="ECO:0000256" key="1">
    <source>
        <dbReference type="ARBA" id="ARBA00000900"/>
    </source>
</evidence>
<dbReference type="Gramene" id="OMO93531">
    <property type="protein sequence ID" value="OMO93531"/>
    <property type="gene ID" value="CCACVL1_06447"/>
</dbReference>
<dbReference type="PANTHER" id="PTHR46463:SF93">
    <property type="entry name" value="OS11G0629300 PROTEIN"/>
    <property type="match status" value="1"/>
</dbReference>
<dbReference type="Pfam" id="PF13639">
    <property type="entry name" value="zf-RING_2"/>
    <property type="match status" value="1"/>
</dbReference>
<evidence type="ECO:0000256" key="8">
    <source>
        <dbReference type="PROSITE-ProRule" id="PRU00175"/>
    </source>
</evidence>
<keyword evidence="7" id="KW-0862">Zinc</keyword>
<dbReference type="EC" id="2.3.2.27" evidence="2"/>
<dbReference type="InterPro" id="IPR001841">
    <property type="entry name" value="Znf_RING"/>
</dbReference>
<name>A0A1R3JFG8_COCAP</name>
<accession>A0A1R3JFG8</accession>
<evidence type="ECO:0000313" key="10">
    <source>
        <dbReference type="EMBL" id="OMO93531.1"/>
    </source>
</evidence>
<dbReference type="Proteomes" id="UP000188268">
    <property type="component" value="Unassembled WGS sequence"/>
</dbReference>
<evidence type="ECO:0000256" key="4">
    <source>
        <dbReference type="ARBA" id="ARBA00022723"/>
    </source>
</evidence>
<evidence type="ECO:0000256" key="6">
    <source>
        <dbReference type="ARBA" id="ARBA00022786"/>
    </source>
</evidence>
<evidence type="ECO:0000256" key="5">
    <source>
        <dbReference type="ARBA" id="ARBA00022771"/>
    </source>
</evidence>
<dbReference type="PANTHER" id="PTHR46463">
    <property type="entry name" value="ZINC FINGER, RING/FYVE/PHD-TYPE"/>
    <property type="match status" value="1"/>
</dbReference>
<keyword evidence="3" id="KW-0808">Transferase</keyword>
<reference evidence="10 11" key="1">
    <citation type="submission" date="2013-09" db="EMBL/GenBank/DDBJ databases">
        <title>Corchorus capsularis genome sequencing.</title>
        <authorList>
            <person name="Alam M."/>
            <person name="Haque M.S."/>
            <person name="Islam M.S."/>
            <person name="Emdad E.M."/>
            <person name="Islam M.M."/>
            <person name="Ahmed B."/>
            <person name="Halim A."/>
            <person name="Hossen Q.M.M."/>
            <person name="Hossain M.Z."/>
            <person name="Ahmed R."/>
            <person name="Khan M.M."/>
            <person name="Islam R."/>
            <person name="Rashid M.M."/>
            <person name="Khan S.A."/>
            <person name="Rahman M.S."/>
            <person name="Alam M."/>
        </authorList>
    </citation>
    <scope>NUCLEOTIDE SEQUENCE [LARGE SCALE GENOMIC DNA]</scope>
    <source>
        <strain evidence="11">cv. CVL-1</strain>
        <tissue evidence="10">Whole seedling</tissue>
    </source>
</reference>
<dbReference type="AlphaFoldDB" id="A0A1R3JFG8"/>
<comment type="catalytic activity">
    <reaction evidence="1">
        <text>S-ubiquitinyl-[E2 ubiquitin-conjugating enzyme]-L-cysteine + [acceptor protein]-L-lysine = [E2 ubiquitin-conjugating enzyme]-L-cysteine + N(6)-ubiquitinyl-[acceptor protein]-L-lysine.</text>
        <dbReference type="EC" id="2.3.2.27"/>
    </reaction>
</comment>
<keyword evidence="4" id="KW-0479">Metal-binding</keyword>
<protein>
    <recommendedName>
        <fullName evidence="2">RING-type E3 ubiquitin transferase</fullName>
        <ecNumber evidence="2">2.3.2.27</ecNumber>
    </recommendedName>
</protein>
<sequence>MACLCWCFQVRDPEDDVSANQNSIFPIGNIRNFFGKYKAICNKEQVDDIATTSTTAQVGGSVAPLNSDAESNNNVDSSNITKTPPRALHFNSNAAAVACSSQNQADLREEENVQVIDMELAREGLESEEEDEDDCPVCLEEYIPENPKIVLQCSHDYHLSCIYEWMERSETCPICSRVMIFDETTSH</sequence>
<feature type="domain" description="RING-type" evidence="9">
    <location>
        <begin position="135"/>
        <end position="176"/>
    </location>
</feature>
<dbReference type="Gene3D" id="3.30.40.10">
    <property type="entry name" value="Zinc/RING finger domain, C3HC4 (zinc finger)"/>
    <property type="match status" value="1"/>
</dbReference>
<dbReference type="SMART" id="SM00184">
    <property type="entry name" value="RING"/>
    <property type="match status" value="1"/>
</dbReference>
<dbReference type="GO" id="GO:0061630">
    <property type="term" value="F:ubiquitin protein ligase activity"/>
    <property type="evidence" value="ECO:0007669"/>
    <property type="project" value="UniProtKB-EC"/>
</dbReference>
<proteinExistence type="predicted"/>
<keyword evidence="5 8" id="KW-0863">Zinc-finger</keyword>
<dbReference type="SUPFAM" id="SSF57850">
    <property type="entry name" value="RING/U-box"/>
    <property type="match status" value="1"/>
</dbReference>
<dbReference type="PROSITE" id="PS50089">
    <property type="entry name" value="ZF_RING_2"/>
    <property type="match status" value="1"/>
</dbReference>
<dbReference type="GO" id="GO:0008270">
    <property type="term" value="F:zinc ion binding"/>
    <property type="evidence" value="ECO:0007669"/>
    <property type="project" value="UniProtKB-KW"/>
</dbReference>
<dbReference type="EMBL" id="AWWV01008073">
    <property type="protein sequence ID" value="OMO93531.1"/>
    <property type="molecule type" value="Genomic_DNA"/>
</dbReference>
<evidence type="ECO:0000256" key="3">
    <source>
        <dbReference type="ARBA" id="ARBA00022679"/>
    </source>
</evidence>
<evidence type="ECO:0000259" key="9">
    <source>
        <dbReference type="PROSITE" id="PS50089"/>
    </source>
</evidence>
<organism evidence="10 11">
    <name type="scientific">Corchorus capsularis</name>
    <name type="common">Jute</name>
    <dbReference type="NCBI Taxonomy" id="210143"/>
    <lineage>
        <taxon>Eukaryota</taxon>
        <taxon>Viridiplantae</taxon>
        <taxon>Streptophyta</taxon>
        <taxon>Embryophyta</taxon>
        <taxon>Tracheophyta</taxon>
        <taxon>Spermatophyta</taxon>
        <taxon>Magnoliopsida</taxon>
        <taxon>eudicotyledons</taxon>
        <taxon>Gunneridae</taxon>
        <taxon>Pentapetalae</taxon>
        <taxon>rosids</taxon>
        <taxon>malvids</taxon>
        <taxon>Malvales</taxon>
        <taxon>Malvaceae</taxon>
        <taxon>Grewioideae</taxon>
        <taxon>Apeibeae</taxon>
        <taxon>Corchorus</taxon>
    </lineage>
</organism>
<evidence type="ECO:0000256" key="7">
    <source>
        <dbReference type="ARBA" id="ARBA00022833"/>
    </source>
</evidence>
<dbReference type="OMA" id="WFAIFRE"/>
<dbReference type="STRING" id="210143.A0A1R3JFG8"/>